<dbReference type="AlphaFoldDB" id="A0A1R3KK86"/>
<gene>
    <name evidence="1" type="ORF">COLO4_07317</name>
</gene>
<reference evidence="2" key="1">
    <citation type="submission" date="2013-09" db="EMBL/GenBank/DDBJ databases">
        <title>Corchorus olitorius genome sequencing.</title>
        <authorList>
            <person name="Alam M."/>
            <person name="Haque M.S."/>
            <person name="Islam M.S."/>
            <person name="Emdad E.M."/>
            <person name="Islam M.M."/>
            <person name="Ahmed B."/>
            <person name="Halim A."/>
            <person name="Hossen Q.M.M."/>
            <person name="Hossain M.Z."/>
            <person name="Ahmed R."/>
            <person name="Khan M.M."/>
            <person name="Islam R."/>
            <person name="Rashid M.M."/>
            <person name="Khan S.A."/>
            <person name="Rahman M.S."/>
            <person name="Alam M."/>
            <person name="Yahiya A.S."/>
            <person name="Khan M.S."/>
            <person name="Azam M.S."/>
            <person name="Haque T."/>
            <person name="Lashkar M.Z.H."/>
            <person name="Akhand A.I."/>
            <person name="Morshed G."/>
            <person name="Roy S."/>
            <person name="Uddin K.S."/>
            <person name="Rabeya T."/>
            <person name="Hossain A.S."/>
            <person name="Chowdhury A."/>
            <person name="Snigdha A.R."/>
            <person name="Mortoza M.S."/>
            <person name="Matin S.A."/>
            <person name="Hoque S.M.E."/>
            <person name="Islam M.K."/>
            <person name="Roy D.K."/>
            <person name="Haider R."/>
            <person name="Moosa M.M."/>
            <person name="Elias S.M."/>
            <person name="Hasan A.M."/>
            <person name="Jahan S."/>
            <person name="Shafiuddin M."/>
            <person name="Mahmood N."/>
            <person name="Shommy N.S."/>
        </authorList>
    </citation>
    <scope>NUCLEOTIDE SEQUENCE [LARGE SCALE GENOMIC DNA]</scope>
    <source>
        <strain evidence="2">cv. O-4</strain>
    </source>
</reference>
<accession>A0A1R3KK86</accession>
<name>A0A1R3KK86_9ROSI</name>
<evidence type="ECO:0000313" key="2">
    <source>
        <dbReference type="Proteomes" id="UP000187203"/>
    </source>
</evidence>
<sequence length="39" mass="4094">MPTSVVFLTLLPVGGNDSEVPFCRRLVVSSGEGRSVSSI</sequence>
<dbReference type="EMBL" id="AWUE01013218">
    <property type="protein sequence ID" value="OMP07464.1"/>
    <property type="molecule type" value="Genomic_DNA"/>
</dbReference>
<dbReference type="Proteomes" id="UP000187203">
    <property type="component" value="Unassembled WGS sequence"/>
</dbReference>
<organism evidence="1 2">
    <name type="scientific">Corchorus olitorius</name>
    <dbReference type="NCBI Taxonomy" id="93759"/>
    <lineage>
        <taxon>Eukaryota</taxon>
        <taxon>Viridiplantae</taxon>
        <taxon>Streptophyta</taxon>
        <taxon>Embryophyta</taxon>
        <taxon>Tracheophyta</taxon>
        <taxon>Spermatophyta</taxon>
        <taxon>Magnoliopsida</taxon>
        <taxon>eudicotyledons</taxon>
        <taxon>Gunneridae</taxon>
        <taxon>Pentapetalae</taxon>
        <taxon>rosids</taxon>
        <taxon>malvids</taxon>
        <taxon>Malvales</taxon>
        <taxon>Malvaceae</taxon>
        <taxon>Grewioideae</taxon>
        <taxon>Apeibeae</taxon>
        <taxon>Corchorus</taxon>
    </lineage>
</organism>
<evidence type="ECO:0000313" key="1">
    <source>
        <dbReference type="EMBL" id="OMP07464.1"/>
    </source>
</evidence>
<proteinExistence type="predicted"/>
<keyword evidence="2" id="KW-1185">Reference proteome</keyword>
<protein>
    <submittedName>
        <fullName evidence="1">Uncharacterized protein</fullName>
    </submittedName>
</protein>
<comment type="caution">
    <text evidence="1">The sequence shown here is derived from an EMBL/GenBank/DDBJ whole genome shotgun (WGS) entry which is preliminary data.</text>
</comment>